<accession>B7PT78</accession>
<dbReference type="GO" id="GO:0005524">
    <property type="term" value="F:ATP binding"/>
    <property type="evidence" value="ECO:0007669"/>
    <property type="project" value="UniProtKB-KW"/>
</dbReference>
<feature type="compositionally biased region" description="Basic and acidic residues" evidence="3">
    <location>
        <begin position="1964"/>
        <end position="2005"/>
    </location>
</feature>
<dbReference type="EnsemblMetazoa" id="ISCW019508-RA">
    <property type="protein sequence ID" value="ISCW019508-PA"/>
    <property type="gene ID" value="ISCW019508"/>
</dbReference>
<dbReference type="VEuPathDB" id="VectorBase:ISCI019508"/>
<evidence type="ECO:0000256" key="1">
    <source>
        <dbReference type="ARBA" id="ARBA00022741"/>
    </source>
</evidence>
<dbReference type="InterPro" id="IPR011704">
    <property type="entry name" value="ATPase_dyneun-rel_AAA"/>
</dbReference>
<dbReference type="EMBL" id="ABJB010961483">
    <property type="status" value="NOT_ANNOTATED_CDS"/>
    <property type="molecule type" value="Genomic_DNA"/>
</dbReference>
<dbReference type="EMBL" id="ABJB011107065">
    <property type="status" value="NOT_ANNOTATED_CDS"/>
    <property type="molecule type" value="Genomic_DNA"/>
</dbReference>
<dbReference type="InParanoid" id="B7PT78"/>
<gene>
    <name evidence="5" type="ORF">IscW_ISCW019508</name>
</gene>
<feature type="domain" description="ATPase dynein-related AAA" evidence="4">
    <location>
        <begin position="105"/>
        <end position="192"/>
    </location>
</feature>
<name>B7PT78_IXOSC</name>
<dbReference type="EMBL" id="ABJB010516279">
    <property type="status" value="NOT_ANNOTATED_CDS"/>
    <property type="molecule type" value="Genomic_DNA"/>
</dbReference>
<feature type="compositionally biased region" description="Basic and acidic residues" evidence="3">
    <location>
        <begin position="1519"/>
        <end position="1529"/>
    </location>
</feature>
<reference evidence="5 7" key="1">
    <citation type="submission" date="2008-03" db="EMBL/GenBank/DDBJ databases">
        <title>Annotation of Ixodes scapularis.</title>
        <authorList>
            <consortium name="Ixodes scapularis Genome Project Consortium"/>
            <person name="Caler E."/>
            <person name="Hannick L.I."/>
            <person name="Bidwell S."/>
            <person name="Joardar V."/>
            <person name="Thiagarajan M."/>
            <person name="Amedeo P."/>
            <person name="Galinsky K.J."/>
            <person name="Schobel S."/>
            <person name="Inman J."/>
            <person name="Hostetler J."/>
            <person name="Miller J."/>
            <person name="Hammond M."/>
            <person name="Megy K."/>
            <person name="Lawson D."/>
            <person name="Kodira C."/>
            <person name="Sutton G."/>
            <person name="Meyer J."/>
            <person name="Hill C.A."/>
            <person name="Birren B."/>
            <person name="Nene V."/>
            <person name="Collins F."/>
            <person name="Alarcon-Chaidez F."/>
            <person name="Wikel S."/>
            <person name="Strausberg R."/>
        </authorList>
    </citation>
    <scope>NUCLEOTIDE SEQUENCE [LARGE SCALE GENOMIC DNA]</scope>
    <source>
        <strain evidence="7">Wikel</strain>
        <strain evidence="5">Wikel colony</strain>
    </source>
</reference>
<dbReference type="EMBL" id="ABJB010842034">
    <property type="status" value="NOT_ANNOTATED_CDS"/>
    <property type="molecule type" value="Genomic_DNA"/>
</dbReference>
<protein>
    <submittedName>
        <fullName evidence="5 6">Midasin, putative</fullName>
    </submittedName>
</protein>
<dbReference type="GO" id="GO:0016887">
    <property type="term" value="F:ATP hydrolysis activity"/>
    <property type="evidence" value="ECO:0007669"/>
    <property type="project" value="InterPro"/>
</dbReference>
<feature type="region of interest" description="Disordered" evidence="3">
    <location>
        <begin position="1512"/>
        <end position="1534"/>
    </location>
</feature>
<dbReference type="STRING" id="6945.B7PT78"/>
<dbReference type="VEuPathDB" id="VectorBase:ISCW019508"/>
<keyword evidence="7" id="KW-1185">Reference proteome</keyword>
<keyword evidence="1" id="KW-0547">Nucleotide-binding</keyword>
<proteinExistence type="evidence at protein level"/>
<keyword evidence="8" id="KW-1267">Proteomics identification</keyword>
<evidence type="ECO:0007829" key="8">
    <source>
        <dbReference type="PeptideAtlas" id="B7PT78"/>
    </source>
</evidence>
<dbReference type="EMBL" id="ABJB010688529">
    <property type="status" value="NOT_ANNOTATED_CDS"/>
    <property type="molecule type" value="Genomic_DNA"/>
</dbReference>
<feature type="region of interest" description="Disordered" evidence="3">
    <location>
        <begin position="1945"/>
        <end position="2109"/>
    </location>
</feature>
<dbReference type="PANTHER" id="PTHR48103:SF2">
    <property type="entry name" value="MIDASIN"/>
    <property type="match status" value="1"/>
</dbReference>
<dbReference type="EMBL" id="ABJB010893921">
    <property type="status" value="NOT_ANNOTATED_CDS"/>
    <property type="molecule type" value="Genomic_DNA"/>
</dbReference>
<dbReference type="PANTHER" id="PTHR48103">
    <property type="entry name" value="MIDASIN-RELATED"/>
    <property type="match status" value="1"/>
</dbReference>
<reference evidence="6" key="2">
    <citation type="submission" date="2020-05" db="UniProtKB">
        <authorList>
            <consortium name="EnsemblMetazoa"/>
        </authorList>
    </citation>
    <scope>IDENTIFICATION</scope>
    <source>
        <strain evidence="6">wikel</strain>
    </source>
</reference>
<organism>
    <name type="scientific">Ixodes scapularis</name>
    <name type="common">Black-legged tick</name>
    <name type="synonym">Deer tick</name>
    <dbReference type="NCBI Taxonomy" id="6945"/>
    <lineage>
        <taxon>Eukaryota</taxon>
        <taxon>Metazoa</taxon>
        <taxon>Ecdysozoa</taxon>
        <taxon>Arthropoda</taxon>
        <taxon>Chelicerata</taxon>
        <taxon>Arachnida</taxon>
        <taxon>Acari</taxon>
        <taxon>Parasitiformes</taxon>
        <taxon>Ixodida</taxon>
        <taxon>Ixodoidea</taxon>
        <taxon>Ixodidae</taxon>
        <taxon>Ixodinae</taxon>
        <taxon>Ixodes</taxon>
    </lineage>
</organism>
<evidence type="ECO:0000313" key="7">
    <source>
        <dbReference type="Proteomes" id="UP000001555"/>
    </source>
</evidence>
<dbReference type="SUPFAM" id="SSF52540">
    <property type="entry name" value="P-loop containing nucleoside triphosphate hydrolases"/>
    <property type="match status" value="1"/>
</dbReference>
<dbReference type="Proteomes" id="UP000001555">
    <property type="component" value="Unassembled WGS sequence"/>
</dbReference>
<evidence type="ECO:0000259" key="4">
    <source>
        <dbReference type="Pfam" id="PF07728"/>
    </source>
</evidence>
<evidence type="ECO:0000256" key="2">
    <source>
        <dbReference type="ARBA" id="ARBA00022840"/>
    </source>
</evidence>
<evidence type="ECO:0000313" key="6">
    <source>
        <dbReference type="EnsemblMetazoa" id="ISCW019508-PA"/>
    </source>
</evidence>
<dbReference type="Pfam" id="PF07728">
    <property type="entry name" value="AAA_5"/>
    <property type="match status" value="1"/>
</dbReference>
<dbReference type="OrthoDB" id="6515339at2759"/>
<dbReference type="HOGENOM" id="CLU_232276_0_0_1"/>
<dbReference type="EMBL" id="DS784171">
    <property type="protein sequence ID" value="EEC09800.1"/>
    <property type="molecule type" value="Genomic_DNA"/>
</dbReference>
<evidence type="ECO:0000313" key="5">
    <source>
        <dbReference type="EMBL" id="EEC09800.1"/>
    </source>
</evidence>
<feature type="compositionally biased region" description="Basic and acidic residues" evidence="3">
    <location>
        <begin position="2058"/>
        <end position="2082"/>
    </location>
</feature>
<sequence length="2109" mass="234008">MPTWRDVDLSKKVDEVLGRIEERLNGLLRQAASPRPAPGLQQLMAASSQIHAAWPSRTAGQGALLQRLGDLRRLLSGLPQTSGWTDMLTELEQLEKEAAHPESLGGRFEWRDSVLVTSLIHGDWLLLENVNLCSASVLDRLNGLLEPDGVLPLTEQGVVGEALRVVRPHPDFRLIMTMDPRHGEISRAMRNRAVEVYLPGEEDGGTLDLWDTQALLASAGLLQPGLSGPLYEAHRAFSAASATLNNLRQAVALSVHRLESGVLPLDAVRSSFAETHLVAWDSREEEVACQSLEGVSWKGTQLPQAQQLLLSLVASPPLWALERHCEAAQIWSDSLALCAVLATLSEPSRVVLPMPLELQGVEPQSLLGMATRLLLEPCTHNNLSLRISWLQHMARSFGYPPELEPFLRLQLLLRQWDLEARLPTLVEPRDPKAPRLGDPLSRMLAAFIDWLTGAAPVEEIYSKARLAQEHIERLWQACSEPDTSHCLTAPRSARIAQHWSWLRKALRHLTPHKDARPEDDSDSLSLASTVARVDQCLLDHLALHQHKLRNRVAKRLGQDLLATLEKELLPVEEDNEKMIARAAVGPVDALRDLVQLVEESPALESFLEGRTEGSLKRGTLWHPLHGAASALALGKDLPESNRKPLLGEVSAWWVEHLCGLWDTPTHLGVALAQSVGWQDRQAAAGWLEGHQVYLSPLMTVTCCAMADGPGFHLGLGDRTPKCAELEAQRRLLARGTDPRTLWTSQAATLEQWFSQLVSTLPGFAGREGDWWIQLDIPEEFRLLVRDAAQQLRALADSRPWSPERLWCLGLAWARVGLCSLQLLVPWDPVDPVYKVALKVAHVEKELLNRDAEQRLRHWAHRAHTGKPPCYEGHPALALEAACRQQLATQLQRLCTRKAHRGPNSQYEELAHQMRHCAATLGSKERVGAVLQGLENAWQGSRAPDAEAWSCLAAQEATVRRLRLEHPTFRDLCYPFLCGLAQMAQGIRVLATLASSRSCTSKDPRRELVLCQGLMFPTGMSPKAVSDLLCGSQASTLASSGSQRLLLLRSALLELVNGRLSDHARTTQWLRAARPVLGQLVHAWQQNEEEERQKQEKEQSLYQYRCHAGEASQEELDEQQRRALFPSYAEEFEEEKDILETKEQPCVVPPAAFGEKEASEVWQCHAVLADPGKPLGSVDWLGALELRCRALRDSVRQLGPSLDPELDLELLGSHMVSCWSLEQHLRAPERNAAEEAVKGRQFDLYHDSVLEEMALCERPLRCIMARAKALLEQFPGHPGLTRLLQVCRRVLSLEVSSPLMRVLQGLEMLLVVGQEWENGAHRNISLSAELNEITQLVVRWRKLELQGWSRCLDSVQQKRRDGQARWWFFLHQLLAPLIQKSKSSLDDKTRQRVGDELVRFLGECRLGDLESRLDLVRPFLHEALASKAPLRGLLFNLCHFYGQYLPAVQARIQRDREPIEKKLKDGVPRYARRMRQLLGRVLRNDALAELTLELDQLAGQVVATVLDFEKQDAMLGRPGPKGDPEADKRRQQARLAQQLKRKALADLLKALAQLGLSHRKGQLRGATPRSMLEAPALELSATLRDGAAGAALESNWQGCHSYYYRSVAGLSTLAASCPSKELDPQLMDRCCGFAAHLATLAVEDRTRSCEVLANLEKLRALSTSVELAAKGPLLPQAFLDHWKGKVAATLSQAAMQLDQVLVLLRAWPRDEAAPVQVTELAVGRLQAHLAPLEQCARLLAPPATRGLLGHPEPDLLEGAVQQLAALSREAHQSSGTLCPPLARHLWALAEPLDVLAEDWAQARAPSPDGKAPPSDALARRLLVAVQRLYGHLGGAPGDPASGPHLTLLRDNLQEAFVRMDLERTCKLTGRLVRHLRQHGVDENASRACDAVVPLLRQYLGACRHLASLQLAAHRSGLKLLHILASLFSTLAKKGLCLPEEWREELEREGAPELQELEDGGLGEGEGAKDVSDRIESQDQLEGTRSEQKEEPEEEQRAPKDEEHGVEMTEDFEAPAQDPEEGEGEEGDESEEEDEDELDDQMGDVQGDDQLDQEEPQLGARDEDAAPQREEPAGAPPEDEKAPDDGPEVAPEGPPDDSTIGEPPDPQVTVV</sequence>
<dbReference type="InterPro" id="IPR027417">
    <property type="entry name" value="P-loop_NTPase"/>
</dbReference>
<dbReference type="FunFam" id="3.40.50.300:FF:003794">
    <property type="entry name" value="Midasin"/>
    <property type="match status" value="1"/>
</dbReference>
<feature type="compositionally biased region" description="Acidic residues" evidence="3">
    <location>
        <begin position="2006"/>
        <end position="2053"/>
    </location>
</feature>
<keyword evidence="2" id="KW-0067">ATP-binding</keyword>
<dbReference type="PaxDb" id="6945-B7PT78"/>
<evidence type="ECO:0000256" key="3">
    <source>
        <dbReference type="SAM" id="MobiDB-lite"/>
    </source>
</evidence>
<dbReference type="Gene3D" id="3.40.50.300">
    <property type="entry name" value="P-loop containing nucleotide triphosphate hydrolases"/>
    <property type="match status" value="1"/>
</dbReference>
<dbReference type="VEuPathDB" id="VectorBase:ISCP_027108"/>